<keyword evidence="1" id="KW-0812">Transmembrane</keyword>
<keyword evidence="3" id="KW-1185">Reference proteome</keyword>
<protein>
    <recommendedName>
        <fullName evidence="4">DUF2029 domain-containing protein</fullName>
    </recommendedName>
</protein>
<name>A0A967EJG6_9PROT</name>
<feature type="transmembrane region" description="Helical" evidence="1">
    <location>
        <begin position="365"/>
        <end position="382"/>
    </location>
</feature>
<feature type="transmembrane region" description="Helical" evidence="1">
    <location>
        <begin position="278"/>
        <end position="310"/>
    </location>
</feature>
<accession>A0A967EJG6</accession>
<keyword evidence="1" id="KW-0472">Membrane</keyword>
<evidence type="ECO:0000313" key="3">
    <source>
        <dbReference type="Proteomes" id="UP000597459"/>
    </source>
</evidence>
<dbReference type="EMBL" id="WOTH01000045">
    <property type="protein sequence ID" value="NHO55059.1"/>
    <property type="molecule type" value="Genomic_DNA"/>
</dbReference>
<reference evidence="2" key="1">
    <citation type="submission" date="2019-11" db="EMBL/GenBank/DDBJ databases">
        <title>Description of new Acetobacter species.</title>
        <authorList>
            <person name="Cleenwerck I."/>
            <person name="Sombolestani A.S."/>
        </authorList>
    </citation>
    <scope>NUCLEOTIDE SEQUENCE</scope>
    <source>
        <strain evidence="2">LMG 1626</strain>
    </source>
</reference>
<proteinExistence type="predicted"/>
<dbReference type="Proteomes" id="UP000597459">
    <property type="component" value="Unassembled WGS sequence"/>
</dbReference>
<evidence type="ECO:0000313" key="2">
    <source>
        <dbReference type="EMBL" id="NHO55059.1"/>
    </source>
</evidence>
<organism evidence="2 3">
    <name type="scientific">Acetobacter estunensis</name>
    <dbReference type="NCBI Taxonomy" id="104097"/>
    <lineage>
        <taxon>Bacteria</taxon>
        <taxon>Pseudomonadati</taxon>
        <taxon>Pseudomonadota</taxon>
        <taxon>Alphaproteobacteria</taxon>
        <taxon>Acetobacterales</taxon>
        <taxon>Acetobacteraceae</taxon>
        <taxon>Acetobacter</taxon>
    </lineage>
</organism>
<feature type="transmembrane region" description="Helical" evidence="1">
    <location>
        <begin position="148"/>
        <end position="164"/>
    </location>
</feature>
<gene>
    <name evidence="2" type="ORF">GOB87_14090</name>
</gene>
<keyword evidence="1" id="KW-1133">Transmembrane helix</keyword>
<feature type="transmembrane region" description="Helical" evidence="1">
    <location>
        <begin position="193"/>
        <end position="218"/>
    </location>
</feature>
<feature type="transmembrane region" description="Helical" evidence="1">
    <location>
        <begin position="110"/>
        <end position="136"/>
    </location>
</feature>
<evidence type="ECO:0000256" key="1">
    <source>
        <dbReference type="SAM" id="Phobius"/>
    </source>
</evidence>
<sequence>MNTSPSEQIVRRNRFDAMKKLFGRARRLADSGTHGFVLVILMVCGLQFLLSALFALPWGGLVSANCRWDCAWYEQIMRSGYSALPHFDPDQAGKADWAFFPLYPLFARQLALLLPFGFLTTGLLLNLALWPLLIFLCHRELELRGITINRLTFALFFALFPLNIWYTAQYSEAIYGVALMAAIIALRENRVPLAAVCVFLLSLSRPTGFILTLCLAGWRMTASQDPTASSRKRLSDGLLLIAAGGAALSLFTLYLYGLTGDGFAFAHVQIAWKRHLRFFPLVILYGLLTPALLGFTLSAVLAIVVIVRMWKQSWRLPAILVGTTALLALSSGVVSIERYIFANPLTIQFLACTSLAKPVSTYRKLFLDLVILRIIAINLWYAPTFVLM</sequence>
<evidence type="ECO:0008006" key="4">
    <source>
        <dbReference type="Google" id="ProtNLM"/>
    </source>
</evidence>
<feature type="transmembrane region" description="Helical" evidence="1">
    <location>
        <begin position="36"/>
        <end position="58"/>
    </location>
</feature>
<feature type="transmembrane region" description="Helical" evidence="1">
    <location>
        <begin position="238"/>
        <end position="257"/>
    </location>
</feature>
<feature type="transmembrane region" description="Helical" evidence="1">
    <location>
        <begin position="316"/>
        <end position="336"/>
    </location>
</feature>
<comment type="caution">
    <text evidence="2">The sequence shown here is derived from an EMBL/GenBank/DDBJ whole genome shotgun (WGS) entry which is preliminary data.</text>
</comment>
<dbReference type="AlphaFoldDB" id="A0A967EJG6"/>
<dbReference type="RefSeq" id="WP_166318191.1">
    <property type="nucleotide sequence ID" value="NZ_WOTH01000045.1"/>
</dbReference>